<evidence type="ECO:0000313" key="5">
    <source>
        <dbReference type="Proteomes" id="UP000769157"/>
    </source>
</evidence>
<dbReference type="SUPFAM" id="SSF47459">
    <property type="entry name" value="HLH, helix-loop-helix DNA-binding domain"/>
    <property type="match status" value="1"/>
</dbReference>
<dbReference type="GeneID" id="70234880"/>
<dbReference type="RefSeq" id="XP_046062076.1">
    <property type="nucleotide sequence ID" value="XM_046203835.1"/>
</dbReference>
<proteinExistence type="predicted"/>
<reference evidence="4" key="2">
    <citation type="submission" date="2021-01" db="EMBL/GenBank/DDBJ databases">
        <authorList>
            <person name="Schikora-Tamarit M.A."/>
        </authorList>
    </citation>
    <scope>NUCLEOTIDE SEQUENCE</scope>
    <source>
        <strain evidence="4">CBS6075</strain>
    </source>
</reference>
<comment type="caution">
    <text evidence="4">The sequence shown here is derived from an EMBL/GenBank/DDBJ whole genome shotgun (WGS) entry which is preliminary data.</text>
</comment>
<feature type="compositionally biased region" description="Polar residues" evidence="2">
    <location>
        <begin position="1"/>
        <end position="16"/>
    </location>
</feature>
<feature type="compositionally biased region" description="Polar residues" evidence="2">
    <location>
        <begin position="37"/>
        <end position="54"/>
    </location>
</feature>
<feature type="region of interest" description="Disordered" evidence="2">
    <location>
        <begin position="295"/>
        <end position="342"/>
    </location>
</feature>
<evidence type="ECO:0000256" key="1">
    <source>
        <dbReference type="SAM" id="Coils"/>
    </source>
</evidence>
<dbReference type="PANTHER" id="PTHR46266">
    <property type="entry name" value="TRANSCRIPTION FACTOR TT8"/>
    <property type="match status" value="1"/>
</dbReference>
<feature type="compositionally biased region" description="Polar residues" evidence="2">
    <location>
        <begin position="326"/>
        <end position="342"/>
    </location>
</feature>
<feature type="domain" description="BHLH" evidence="3">
    <location>
        <begin position="127"/>
        <end position="192"/>
    </location>
</feature>
<dbReference type="OrthoDB" id="690068at2759"/>
<feature type="coiled-coil region" evidence="1">
    <location>
        <begin position="111"/>
        <end position="138"/>
    </location>
</feature>
<dbReference type="Gene3D" id="4.10.280.10">
    <property type="entry name" value="Helix-loop-helix DNA-binding domain"/>
    <property type="match status" value="1"/>
</dbReference>
<dbReference type="AlphaFoldDB" id="A0A9P8T6D3"/>
<protein>
    <recommendedName>
        <fullName evidence="3">BHLH domain-containing protein</fullName>
    </recommendedName>
</protein>
<dbReference type="EMBL" id="JAEUBE010000183">
    <property type="protein sequence ID" value="KAH3667264.1"/>
    <property type="molecule type" value="Genomic_DNA"/>
</dbReference>
<organism evidence="4 5">
    <name type="scientific">Ogataea philodendri</name>
    <dbReference type="NCBI Taxonomy" id="1378263"/>
    <lineage>
        <taxon>Eukaryota</taxon>
        <taxon>Fungi</taxon>
        <taxon>Dikarya</taxon>
        <taxon>Ascomycota</taxon>
        <taxon>Saccharomycotina</taxon>
        <taxon>Pichiomycetes</taxon>
        <taxon>Pichiales</taxon>
        <taxon>Pichiaceae</taxon>
        <taxon>Ogataea</taxon>
    </lineage>
</organism>
<evidence type="ECO:0000256" key="2">
    <source>
        <dbReference type="SAM" id="MobiDB-lite"/>
    </source>
</evidence>
<gene>
    <name evidence="4" type="ORF">OGAPHI_002913</name>
</gene>
<accession>A0A9P8T6D3</accession>
<evidence type="ECO:0000259" key="3">
    <source>
        <dbReference type="PROSITE" id="PS50888"/>
    </source>
</evidence>
<evidence type="ECO:0000313" key="4">
    <source>
        <dbReference type="EMBL" id="KAH3667264.1"/>
    </source>
</evidence>
<dbReference type="InterPro" id="IPR036638">
    <property type="entry name" value="HLH_DNA-bd_sf"/>
</dbReference>
<dbReference type="Pfam" id="PF00010">
    <property type="entry name" value="HLH"/>
    <property type="match status" value="1"/>
</dbReference>
<reference evidence="4" key="1">
    <citation type="journal article" date="2021" name="Open Biol.">
        <title>Shared evolutionary footprints suggest mitochondrial oxidative damage underlies multiple complex I losses in fungi.</title>
        <authorList>
            <person name="Schikora-Tamarit M.A."/>
            <person name="Marcet-Houben M."/>
            <person name="Nosek J."/>
            <person name="Gabaldon T."/>
        </authorList>
    </citation>
    <scope>NUCLEOTIDE SEQUENCE</scope>
    <source>
        <strain evidence="4">CBS6075</strain>
    </source>
</reference>
<sequence length="396" mass="44333">MSETDPNSVRPGSSLGTGAPIGSGLLPPPPIFKPTFVQMNKTGSSTESKNASPVLAGSSNSNYLTSSFVSNEEYKNKLIQQSPSISPMTYAMDMPSPGPASPALTANRKRRKSMVTTKEELERKRKELKSQHSIIEKKRRIKMNREFEALKFMVPACRLNILNGLNDNNFDNSNMMHKLTILQSTVEYIKYLHLVIKLLKLQMLTPSKTRPLFQRWLAKNDNLRFVDFDLDLQAYRTIENEFNFEELFLKVWKNDGEMPDTLLDAVSKEVETLANKDDDGDDSDEDELEATAARVPQIGDLAGQLPTELPSPLVTPDIRDLGRPSTVRTQSLPTVGADQTSPRRTNAKFKLPLPAIVDDKMLSGKNEQEVNEMDAPKMLMMLKSDDKRTSIGSLLN</sequence>
<dbReference type="GO" id="GO:0046983">
    <property type="term" value="F:protein dimerization activity"/>
    <property type="evidence" value="ECO:0007669"/>
    <property type="project" value="InterPro"/>
</dbReference>
<name>A0A9P8T6D3_9ASCO</name>
<dbReference type="SMART" id="SM00353">
    <property type="entry name" value="HLH"/>
    <property type="match status" value="1"/>
</dbReference>
<feature type="region of interest" description="Disordered" evidence="2">
    <location>
        <begin position="1"/>
        <end position="54"/>
    </location>
</feature>
<dbReference type="Proteomes" id="UP000769157">
    <property type="component" value="Unassembled WGS sequence"/>
</dbReference>
<dbReference type="PROSITE" id="PS50888">
    <property type="entry name" value="BHLH"/>
    <property type="match status" value="1"/>
</dbReference>
<dbReference type="PANTHER" id="PTHR46266:SF4">
    <property type="entry name" value="TRANSCRIPTION FACTOR TT8"/>
    <property type="match status" value="1"/>
</dbReference>
<keyword evidence="5" id="KW-1185">Reference proteome</keyword>
<dbReference type="InterPro" id="IPR011598">
    <property type="entry name" value="bHLH_dom"/>
</dbReference>
<keyword evidence="1" id="KW-0175">Coiled coil</keyword>